<feature type="transmembrane region" description="Helical" evidence="7">
    <location>
        <begin position="492"/>
        <end position="514"/>
    </location>
</feature>
<feature type="transmembrane region" description="Helical" evidence="7">
    <location>
        <begin position="61"/>
        <end position="80"/>
    </location>
</feature>
<dbReference type="InterPro" id="IPR036259">
    <property type="entry name" value="MFS_trans_sf"/>
</dbReference>
<evidence type="ECO:0000259" key="8">
    <source>
        <dbReference type="PROSITE" id="PS50850"/>
    </source>
</evidence>
<feature type="compositionally biased region" description="Basic and acidic residues" evidence="6">
    <location>
        <begin position="528"/>
        <end position="547"/>
    </location>
</feature>
<dbReference type="OrthoDB" id="9781469at2"/>
<dbReference type="eggNOG" id="COG0477">
    <property type="taxonomic scope" value="Bacteria"/>
</dbReference>
<feature type="transmembrane region" description="Helical" evidence="7">
    <location>
        <begin position="418"/>
        <end position="436"/>
    </location>
</feature>
<dbReference type="PANTHER" id="PTHR42718">
    <property type="entry name" value="MAJOR FACILITATOR SUPERFAMILY MULTIDRUG TRANSPORTER MFSC"/>
    <property type="match status" value="1"/>
</dbReference>
<dbReference type="Gene3D" id="1.20.1250.20">
    <property type="entry name" value="MFS general substrate transporter like domains"/>
    <property type="match status" value="1"/>
</dbReference>
<evidence type="ECO:0000313" key="10">
    <source>
        <dbReference type="Proteomes" id="UP000006461"/>
    </source>
</evidence>
<dbReference type="STRING" id="477641.MODMU_2986"/>
<feature type="transmembrane region" description="Helical" evidence="7">
    <location>
        <begin position="345"/>
        <end position="362"/>
    </location>
</feature>
<feature type="transmembrane region" description="Helical" evidence="7">
    <location>
        <begin position="282"/>
        <end position="304"/>
    </location>
</feature>
<feature type="transmembrane region" description="Helical" evidence="7">
    <location>
        <begin position="116"/>
        <end position="140"/>
    </location>
</feature>
<feature type="transmembrane region" description="Helical" evidence="7">
    <location>
        <begin position="244"/>
        <end position="261"/>
    </location>
</feature>
<keyword evidence="10" id="KW-1185">Reference proteome</keyword>
<evidence type="ECO:0000256" key="2">
    <source>
        <dbReference type="ARBA" id="ARBA00022448"/>
    </source>
</evidence>
<dbReference type="PATRIC" id="fig|477641.3.peg.2839"/>
<dbReference type="SUPFAM" id="SSF103473">
    <property type="entry name" value="MFS general substrate transporter"/>
    <property type="match status" value="1"/>
</dbReference>
<keyword evidence="3 7" id="KW-0812">Transmembrane</keyword>
<evidence type="ECO:0000256" key="5">
    <source>
        <dbReference type="ARBA" id="ARBA00023136"/>
    </source>
</evidence>
<dbReference type="HOGENOM" id="CLU_000960_28_2_11"/>
<comment type="subcellular location">
    <subcellularLocation>
        <location evidence="1">Cell membrane</location>
        <topology evidence="1">Multi-pass membrane protein</topology>
    </subcellularLocation>
</comment>
<dbReference type="InterPro" id="IPR011701">
    <property type="entry name" value="MFS"/>
</dbReference>
<dbReference type="EMBL" id="FO203431">
    <property type="protein sequence ID" value="CCH88413.1"/>
    <property type="molecule type" value="Genomic_DNA"/>
</dbReference>
<feature type="transmembrane region" description="Helical" evidence="7">
    <location>
        <begin position="181"/>
        <end position="202"/>
    </location>
</feature>
<dbReference type="OMA" id="EWKWHFI"/>
<feature type="transmembrane region" description="Helical" evidence="7">
    <location>
        <begin position="152"/>
        <end position="175"/>
    </location>
</feature>
<dbReference type="InterPro" id="IPR020846">
    <property type="entry name" value="MFS_dom"/>
</dbReference>
<keyword evidence="4 7" id="KW-1133">Transmembrane helix</keyword>
<dbReference type="CDD" id="cd17321">
    <property type="entry name" value="MFS_MMR_MDR_like"/>
    <property type="match status" value="1"/>
</dbReference>
<gene>
    <name evidence="9" type="ordered locus">MODMU_2986</name>
</gene>
<keyword evidence="5 7" id="KW-0472">Membrane</keyword>
<dbReference type="KEGG" id="mmar:MODMU_2986"/>
<protein>
    <submittedName>
        <fullName evidence="9">Major facilitator superfamily MFS_1</fullName>
    </submittedName>
</protein>
<organism evidence="9 10">
    <name type="scientific">Modestobacter italicus (strain DSM 44449 / CECT 9708 / BC 501)</name>
    <dbReference type="NCBI Taxonomy" id="2732864"/>
    <lineage>
        <taxon>Bacteria</taxon>
        <taxon>Bacillati</taxon>
        <taxon>Actinomycetota</taxon>
        <taxon>Actinomycetes</taxon>
        <taxon>Geodermatophilales</taxon>
        <taxon>Geodermatophilaceae</taxon>
        <taxon>Modestobacter</taxon>
    </lineage>
</organism>
<evidence type="ECO:0000256" key="3">
    <source>
        <dbReference type="ARBA" id="ARBA00022692"/>
    </source>
</evidence>
<dbReference type="Proteomes" id="UP000006461">
    <property type="component" value="Chromosome"/>
</dbReference>
<feature type="transmembrane region" description="Helical" evidence="7">
    <location>
        <begin position="316"/>
        <end position="338"/>
    </location>
</feature>
<feature type="transmembrane region" description="Helical" evidence="7">
    <location>
        <begin position="214"/>
        <end position="232"/>
    </location>
</feature>
<dbReference type="AlphaFoldDB" id="I4EYF0"/>
<dbReference type="PANTHER" id="PTHR42718:SF9">
    <property type="entry name" value="MAJOR FACILITATOR SUPERFAMILY MULTIDRUG TRANSPORTER MFSC"/>
    <property type="match status" value="1"/>
</dbReference>
<evidence type="ECO:0000256" key="6">
    <source>
        <dbReference type="SAM" id="MobiDB-lite"/>
    </source>
</evidence>
<proteinExistence type="predicted"/>
<evidence type="ECO:0000256" key="4">
    <source>
        <dbReference type="ARBA" id="ARBA00022989"/>
    </source>
</evidence>
<evidence type="ECO:0000256" key="1">
    <source>
        <dbReference type="ARBA" id="ARBA00004651"/>
    </source>
</evidence>
<accession>I4EYF0</accession>
<dbReference type="PROSITE" id="PS50850">
    <property type="entry name" value="MFS"/>
    <property type="match status" value="1"/>
</dbReference>
<feature type="domain" description="Major facilitator superfamily (MFS) profile" evidence="8">
    <location>
        <begin position="26"/>
        <end position="518"/>
    </location>
</feature>
<evidence type="ECO:0000256" key="7">
    <source>
        <dbReference type="SAM" id="Phobius"/>
    </source>
</evidence>
<feature type="transmembrane region" description="Helical" evidence="7">
    <location>
        <begin position="374"/>
        <end position="397"/>
    </location>
</feature>
<dbReference type="Pfam" id="PF07690">
    <property type="entry name" value="MFS_1"/>
    <property type="match status" value="1"/>
</dbReference>
<keyword evidence="2" id="KW-0813">Transport</keyword>
<dbReference type="GO" id="GO:0022857">
    <property type="term" value="F:transmembrane transporter activity"/>
    <property type="evidence" value="ECO:0007669"/>
    <property type="project" value="InterPro"/>
</dbReference>
<evidence type="ECO:0000313" key="9">
    <source>
        <dbReference type="EMBL" id="CCH88413.1"/>
    </source>
</evidence>
<name>I4EYF0_MODI5</name>
<reference evidence="9 10" key="1">
    <citation type="journal article" date="2012" name="J. Bacteriol.">
        <title>Genome Sequence of Radiation-Resistant Modestobacter marinus Strain BC501, a Representative Actinobacterium That Thrives on Calcareous Stone Surfaces.</title>
        <authorList>
            <person name="Normand P."/>
            <person name="Gury J."/>
            <person name="Pujic P."/>
            <person name="Chouaia B."/>
            <person name="Crotti E."/>
            <person name="Brusetti L."/>
            <person name="Daffonchio D."/>
            <person name="Vacherie B."/>
            <person name="Barbe V."/>
            <person name="Medigue C."/>
            <person name="Calteau A."/>
            <person name="Ghodhbane-Gtari F."/>
            <person name="Essoussi I."/>
            <person name="Nouioui I."/>
            <person name="Abbassi-Ghozzi I."/>
            <person name="Gtari M."/>
        </authorList>
    </citation>
    <scope>NUCLEOTIDE SEQUENCE [LARGE SCALE GENOMIC DNA]</scope>
    <source>
        <strain evidence="10">BC 501</strain>
    </source>
</reference>
<sequence length="547" mass="55175">MATSSAARPEAPGAPATARPARVAGTLAAACVAVFVAQVANAIPASLNGLFQTELQTTGSQLTWITAAFMIAVVVFELTFGVLGDLFGRRRLQAAGGLVLVIGSIVSASAPAVQVLWVGAALSGLGAGALFPASLALIAAVTHDPQARARGIALWAGFLSAGAAISPLLGGVLAGQTSWRWSFAVVAVLAVVTIVATLLLSVESTAPEGRGLDLPGQVTFAIGLIAVLYGLVQGAEDGWTEPHILTALVVGVVFLAAFVVAEQRAATPLLHLELFRNRAFSVASIVTVVGMFAFLGSCFSFSIWLGAVQHQSPARVGIPLLLIQAPAFVLIPVVSRLLSRVSARWLLTAGFALMAIGAWLASRLDVTDMSLVPMVAPTLLIGVGFALSVSSFTAVAINTVPLHLAGMASAATNLLRDLGFALGPIIVGAVALSTAGDKLGAALAAADLPADQAGPANGVFQAGGALAVNGLPPNLPGAAAHPLALDALGSGFSTAFVVCAVAALAAAVLTLVGLSGVRRDGQQPTTEALHDPLHPELPGELKDAARP</sequence>
<feature type="transmembrane region" description="Helical" evidence="7">
    <location>
        <begin position="92"/>
        <end position="110"/>
    </location>
</feature>
<dbReference type="GO" id="GO:0005886">
    <property type="term" value="C:plasma membrane"/>
    <property type="evidence" value="ECO:0007669"/>
    <property type="project" value="UniProtKB-SubCell"/>
</dbReference>
<feature type="region of interest" description="Disordered" evidence="6">
    <location>
        <begin position="521"/>
        <end position="547"/>
    </location>
</feature>